<evidence type="ECO:0000313" key="2">
    <source>
        <dbReference type="Proteomes" id="UP001427805"/>
    </source>
</evidence>
<gene>
    <name evidence="1" type="ORF">TPR58_20540</name>
</gene>
<keyword evidence="2" id="KW-1185">Reference proteome</keyword>
<sequence>MCDPLTLTVAATAVSAIGTGASSIAAAQQARYQAEVADRNARIENDAARDSLERGRIEDKKLQERTAQLMGEQNAALAANGIDIAFGSAANVRGDAAVIGQQDAATLRENSMRETRGFEINAANYRASAQASRQAASGALINGAFQIGSTILGGAMQYDKLNAARNPKIVGKAAGSGSKTTMSTPIIRA</sequence>
<reference evidence="1 2" key="1">
    <citation type="submission" date="2024-05" db="EMBL/GenBank/DDBJ databases">
        <title>Sphingomonas sp. HF-S3 16S ribosomal RNA gene Genome sequencing and assembly.</title>
        <authorList>
            <person name="Lee H."/>
        </authorList>
    </citation>
    <scope>NUCLEOTIDE SEQUENCE [LARGE SCALE GENOMIC DNA]</scope>
    <source>
        <strain evidence="1 2">HF-S3</strain>
    </source>
</reference>
<dbReference type="InterPro" id="IPR038996">
    <property type="entry name" value="Gp14"/>
</dbReference>
<dbReference type="Proteomes" id="UP001427805">
    <property type="component" value="Unassembled WGS sequence"/>
</dbReference>
<dbReference type="RefSeq" id="WP_346248619.1">
    <property type="nucleotide sequence ID" value="NZ_JBDIZK010000015.1"/>
</dbReference>
<dbReference type="EMBL" id="JBDIZK010000015">
    <property type="protein sequence ID" value="MEN3749573.1"/>
    <property type="molecule type" value="Genomic_DNA"/>
</dbReference>
<organism evidence="1 2">
    <name type="scientific">Sphingomonas rustica</name>
    <dbReference type="NCBI Taxonomy" id="3103142"/>
    <lineage>
        <taxon>Bacteria</taxon>
        <taxon>Pseudomonadati</taxon>
        <taxon>Pseudomonadota</taxon>
        <taxon>Alphaproteobacteria</taxon>
        <taxon>Sphingomonadales</taxon>
        <taxon>Sphingomonadaceae</taxon>
        <taxon>Sphingomonas</taxon>
    </lineage>
</organism>
<evidence type="ECO:0000313" key="1">
    <source>
        <dbReference type="EMBL" id="MEN3749573.1"/>
    </source>
</evidence>
<evidence type="ECO:0008006" key="3">
    <source>
        <dbReference type="Google" id="ProtNLM"/>
    </source>
</evidence>
<proteinExistence type="predicted"/>
<accession>A0ABV0BDE4</accession>
<name>A0ABV0BDE4_9SPHN</name>
<comment type="caution">
    <text evidence="1">The sequence shown here is derived from an EMBL/GenBank/DDBJ whole genome shotgun (WGS) entry which is preliminary data.</text>
</comment>
<protein>
    <recommendedName>
        <fullName evidence="3">Internal virion protein B</fullName>
    </recommendedName>
</protein>
<dbReference type="Pfam" id="PF24072">
    <property type="entry name" value="T7_gp14"/>
    <property type="match status" value="1"/>
</dbReference>